<feature type="region of interest" description="Disordered" evidence="1">
    <location>
        <begin position="1"/>
        <end position="28"/>
    </location>
</feature>
<reference evidence="2 3" key="1">
    <citation type="journal article" date="2011" name="PLoS Genet.">
        <title>Azospirillum genomes reveal transition of bacteria from aquatic to terrestrial environments.</title>
        <authorList>
            <person name="Wisniewski-Dye F."/>
            <person name="Borziak K."/>
            <person name="Khalsa-Moyers G."/>
            <person name="Alexandre G."/>
            <person name="Sukharnikov L.O."/>
            <person name="Wuichet K."/>
            <person name="Hurst G.B."/>
            <person name="McDonald W.H."/>
            <person name="Robertson J.S."/>
            <person name="Barbe V."/>
            <person name="Calteau A."/>
            <person name="Rouy Z."/>
            <person name="Mangenot S."/>
            <person name="Prigent-Combaret C."/>
            <person name="Normand P."/>
            <person name="Boyer M."/>
            <person name="Siguier P."/>
            <person name="Dessaux Y."/>
            <person name="Elmerich C."/>
            <person name="Condemine G."/>
            <person name="Krishnen G."/>
            <person name="Kennedy I."/>
            <person name="Paterson A.H."/>
            <person name="Gonzalez V."/>
            <person name="Mavingui P."/>
            <person name="Zhulin I.B."/>
        </authorList>
    </citation>
    <scope>NUCLEOTIDE SEQUENCE [LARGE SCALE GENOMIC DNA]</scope>
    <source>
        <strain evidence="2 3">Sp245</strain>
    </source>
</reference>
<proteinExistence type="predicted"/>
<sequence>MVGFVRQNPQGRCFKRKPPKKEMTAHRN</sequence>
<dbReference type="AlphaFoldDB" id="A0A9P1NQQ6"/>
<evidence type="ECO:0000256" key="1">
    <source>
        <dbReference type="SAM" id="MobiDB-lite"/>
    </source>
</evidence>
<geneLocation type="plasmid" evidence="2 3">
    <name>AZOBR_p2</name>
</geneLocation>
<keyword evidence="2" id="KW-0614">Plasmid</keyword>
<evidence type="ECO:0000313" key="3">
    <source>
        <dbReference type="Proteomes" id="UP000007319"/>
    </source>
</evidence>
<gene>
    <name evidence="2" type="ORF">AZOBR_p230083</name>
</gene>
<dbReference type="Proteomes" id="UP000007319">
    <property type="component" value="Plasmid AZOBR_p2"/>
</dbReference>
<keyword evidence="3" id="KW-1185">Reference proteome</keyword>
<evidence type="ECO:0000313" key="2">
    <source>
        <dbReference type="EMBL" id="CCD01742.1"/>
    </source>
</evidence>
<protein>
    <submittedName>
        <fullName evidence="2">Uncharacterized protein</fullName>
    </submittedName>
</protein>
<name>A0A9P1NQQ6_9PROT</name>
<dbReference type="EMBL" id="HE577329">
    <property type="protein sequence ID" value="CCD01742.1"/>
    <property type="molecule type" value="Genomic_DNA"/>
</dbReference>
<dbReference type="KEGG" id="abs:AZOBR_p230083"/>
<accession>A0A9P1NQQ6</accession>
<organism evidence="2 3">
    <name type="scientific">Azospirillum baldaniorum</name>
    <dbReference type="NCBI Taxonomy" id="1064539"/>
    <lineage>
        <taxon>Bacteria</taxon>
        <taxon>Pseudomonadati</taxon>
        <taxon>Pseudomonadota</taxon>
        <taxon>Alphaproteobacteria</taxon>
        <taxon>Rhodospirillales</taxon>
        <taxon>Azospirillaceae</taxon>
        <taxon>Azospirillum</taxon>
    </lineage>
</organism>